<dbReference type="GO" id="GO:0009263">
    <property type="term" value="P:deoxyribonucleotide biosynthetic process"/>
    <property type="evidence" value="ECO:0007669"/>
    <property type="project" value="UniProtKB-KW"/>
</dbReference>
<dbReference type="Gene3D" id="1.10.1650.20">
    <property type="match status" value="1"/>
</dbReference>
<evidence type="ECO:0000313" key="14">
    <source>
        <dbReference type="EMBL" id="QIQ68287.1"/>
    </source>
</evidence>
<keyword evidence="15" id="KW-1185">Reference proteome</keyword>
<evidence type="ECO:0000256" key="5">
    <source>
        <dbReference type="ARBA" id="ARBA00022840"/>
    </source>
</evidence>
<keyword evidence="5 10" id="KW-0067">ATP-binding</keyword>
<dbReference type="SUPFAM" id="SSF51998">
    <property type="entry name" value="PFL-like glycyl radical enzymes"/>
    <property type="match status" value="1"/>
</dbReference>
<evidence type="ECO:0000256" key="2">
    <source>
        <dbReference type="ARBA" id="ARBA00012274"/>
    </source>
</evidence>
<evidence type="ECO:0000313" key="15">
    <source>
        <dbReference type="Proteomes" id="UP000501601"/>
    </source>
</evidence>
<dbReference type="InterPro" id="IPR000788">
    <property type="entry name" value="RNR_lg_C"/>
</dbReference>
<evidence type="ECO:0000256" key="8">
    <source>
        <dbReference type="ARBA" id="ARBA00023157"/>
    </source>
</evidence>
<keyword evidence="7 11" id="KW-0215">Deoxyribonucleotide synthesis</keyword>
<dbReference type="EMBL" id="MT176424">
    <property type="protein sequence ID" value="QIQ68287.1"/>
    <property type="molecule type" value="Genomic_DNA"/>
</dbReference>
<keyword evidence="3" id="KW-0021">Allosteric enzyme</keyword>
<feature type="compositionally biased region" description="Polar residues" evidence="12">
    <location>
        <begin position="619"/>
        <end position="628"/>
    </location>
</feature>
<dbReference type="PROSITE" id="PS51161">
    <property type="entry name" value="ATP_CONE"/>
    <property type="match status" value="1"/>
</dbReference>
<feature type="domain" description="ATP-cone" evidence="13">
    <location>
        <begin position="4"/>
        <end position="93"/>
    </location>
</feature>
<dbReference type="InterPro" id="IPR013509">
    <property type="entry name" value="RNR_lsu_N"/>
</dbReference>
<feature type="region of interest" description="Disordered" evidence="12">
    <location>
        <begin position="619"/>
        <end position="641"/>
    </location>
</feature>
<comment type="catalytic activity">
    <reaction evidence="9 11">
        <text>a 2'-deoxyribonucleoside 5'-diphosphate + [thioredoxin]-disulfide + H2O = a ribonucleoside 5'-diphosphate + [thioredoxin]-dithiol</text>
        <dbReference type="Rhea" id="RHEA:23252"/>
        <dbReference type="Rhea" id="RHEA-COMP:10698"/>
        <dbReference type="Rhea" id="RHEA-COMP:10700"/>
        <dbReference type="ChEBI" id="CHEBI:15377"/>
        <dbReference type="ChEBI" id="CHEBI:29950"/>
        <dbReference type="ChEBI" id="CHEBI:50058"/>
        <dbReference type="ChEBI" id="CHEBI:57930"/>
        <dbReference type="ChEBI" id="CHEBI:73316"/>
        <dbReference type="EC" id="1.17.4.1"/>
    </reaction>
</comment>
<evidence type="ECO:0000256" key="4">
    <source>
        <dbReference type="ARBA" id="ARBA00022741"/>
    </source>
</evidence>
<dbReference type="PANTHER" id="PTHR11573">
    <property type="entry name" value="RIBONUCLEOSIDE-DIPHOSPHATE REDUCTASE LARGE CHAIN"/>
    <property type="match status" value="1"/>
</dbReference>
<comment type="function">
    <text evidence="11">Provides the precursors necessary for DNA synthesis. Catalyzes the biosynthesis of deoxyribonucleotides from the corresponding ribonucleotides.</text>
</comment>
<dbReference type="Gene3D" id="3.20.70.20">
    <property type="match status" value="1"/>
</dbReference>
<dbReference type="NCBIfam" id="TIGR02506">
    <property type="entry name" value="NrdE_NrdA"/>
    <property type="match status" value="1"/>
</dbReference>
<name>A0A6G9LRF1_9CAUD</name>
<dbReference type="GO" id="GO:0004748">
    <property type="term" value="F:ribonucleoside-diphosphate reductase activity, thioredoxin disulfide as acceptor"/>
    <property type="evidence" value="ECO:0007669"/>
    <property type="project" value="UniProtKB-EC"/>
</dbReference>
<organism evidence="14 15">
    <name type="scientific">Citrobacter phage PhiZZ6</name>
    <dbReference type="NCBI Taxonomy" id="2716728"/>
    <lineage>
        <taxon>Viruses</taxon>
        <taxon>Duplodnaviria</taxon>
        <taxon>Heunggongvirae</taxon>
        <taxon>Uroviricota</taxon>
        <taxon>Caudoviricetes</taxon>
        <taxon>Pantevenvirales</taxon>
        <taxon>Straboviridae</taxon>
        <taxon>Tevenvirinae</taxon>
        <taxon>Tequatrovirus</taxon>
        <taxon>Tequatrovirus zeezeesix</taxon>
    </lineage>
</organism>
<reference evidence="14 15" key="1">
    <citation type="submission" date="2020-03" db="EMBL/GenBank/DDBJ databases">
        <title>Bacteriophage host range evolution through engineered enrichment bias, exploiting heterologous surface receptor expression.</title>
        <authorList>
            <person name="Zeng Z."/>
            <person name="Salmond G."/>
        </authorList>
    </citation>
    <scope>NUCLEOTIDE SEQUENCE [LARGE SCALE GENOMIC DNA]</scope>
</reference>
<keyword evidence="4 10" id="KW-0547">Nucleotide-binding</keyword>
<proteinExistence type="inferred from homology"/>
<keyword evidence="8" id="KW-1015">Disulfide bond</keyword>
<dbReference type="GO" id="GO:0005524">
    <property type="term" value="F:ATP binding"/>
    <property type="evidence" value="ECO:0007669"/>
    <property type="project" value="UniProtKB-UniRule"/>
</dbReference>
<dbReference type="Pfam" id="PF02867">
    <property type="entry name" value="Ribonuc_red_lgC"/>
    <property type="match status" value="1"/>
</dbReference>
<dbReference type="UniPathway" id="UPA00326"/>
<dbReference type="PROSITE" id="PS00089">
    <property type="entry name" value="RIBORED_LARGE"/>
    <property type="match status" value="1"/>
</dbReference>
<dbReference type="FunFam" id="1.10.1650.20:FF:000001">
    <property type="entry name" value="Ribonucleoside-diphosphate reductase"/>
    <property type="match status" value="1"/>
</dbReference>
<keyword evidence="6 11" id="KW-0560">Oxidoreductase</keyword>
<evidence type="ECO:0000256" key="3">
    <source>
        <dbReference type="ARBA" id="ARBA00022533"/>
    </source>
</evidence>
<dbReference type="InterPro" id="IPR039718">
    <property type="entry name" value="Rrm1"/>
</dbReference>
<evidence type="ECO:0000256" key="7">
    <source>
        <dbReference type="ARBA" id="ARBA00023116"/>
    </source>
</evidence>
<evidence type="ECO:0000256" key="9">
    <source>
        <dbReference type="ARBA" id="ARBA00047754"/>
    </source>
</evidence>
<dbReference type="PRINTS" id="PR01183">
    <property type="entry name" value="RIBORDTASEM1"/>
</dbReference>
<dbReference type="InterPro" id="IPR008926">
    <property type="entry name" value="RNR_R1-su_N"/>
</dbReference>
<dbReference type="EC" id="1.17.4.1" evidence="2 11"/>
<dbReference type="PANTHER" id="PTHR11573:SF6">
    <property type="entry name" value="RIBONUCLEOSIDE-DIPHOSPHATE REDUCTASE LARGE SUBUNIT"/>
    <property type="match status" value="1"/>
</dbReference>
<dbReference type="SUPFAM" id="SSF48168">
    <property type="entry name" value="R1 subunit of ribonucleotide reductase, N-terminal domain"/>
    <property type="match status" value="1"/>
</dbReference>
<comment type="similarity">
    <text evidence="1 11">Belongs to the ribonucleoside diphosphate reductase large chain family.</text>
</comment>
<accession>A0A6G9LRF1</accession>
<dbReference type="Pfam" id="PF03477">
    <property type="entry name" value="ATP-cone"/>
    <property type="match status" value="1"/>
</dbReference>
<evidence type="ECO:0000256" key="10">
    <source>
        <dbReference type="PROSITE-ProRule" id="PRU00492"/>
    </source>
</evidence>
<dbReference type="NCBIfam" id="NF006578">
    <property type="entry name" value="PRK09103.1"/>
    <property type="match status" value="1"/>
</dbReference>
<dbReference type="Proteomes" id="UP000501601">
    <property type="component" value="Segment"/>
</dbReference>
<gene>
    <name evidence="14" type="ORF">PhiZZ6_237</name>
</gene>
<evidence type="ECO:0000259" key="13">
    <source>
        <dbReference type="PROSITE" id="PS51161"/>
    </source>
</evidence>
<evidence type="ECO:0000256" key="1">
    <source>
        <dbReference type="ARBA" id="ARBA00010406"/>
    </source>
</evidence>
<evidence type="ECO:0000256" key="6">
    <source>
        <dbReference type="ARBA" id="ARBA00023002"/>
    </source>
</evidence>
<dbReference type="InterPro" id="IPR013346">
    <property type="entry name" value="NrdE_NrdA_C"/>
</dbReference>
<evidence type="ECO:0000256" key="12">
    <source>
        <dbReference type="SAM" id="MobiDB-lite"/>
    </source>
</evidence>
<dbReference type="InterPro" id="IPR005144">
    <property type="entry name" value="ATP-cone_dom"/>
</dbReference>
<protein>
    <recommendedName>
        <fullName evidence="2 11">Ribonucleoside-diphosphate reductase</fullName>
        <ecNumber evidence="2 11">1.17.4.1</ecNumber>
    </recommendedName>
</protein>
<sequence length="754" mass="86017">MQLINVIKSSGVSQSFDPQKIIKVLSWAAEGTSVDPYELYENIKSYLRDGMTTDDIQTIVIKAAANSISVEEPDYQYVAARCLMFALRKHVYGQYEPRSFIDHISYCVNAGKYDPELLSKYSAEEITFLESKIKHERDMEFTYSGAMQLKEKYLVKDKTTGQIYETPQFAFMTIGMALHQDEPVDRLKHVIRFYEAVSTRQISLPTPIMAGCRTPTRQFSSCVVIEAGDSLKSINKASASIVEYISKRAGIGINVGMIRAEGSKIGMGEVRHTGVIPFWKHFQTAVKSCSQGGIRGGAATAYYPIWHLEVENLLVLKNNKGVEENRIRHMDYGVQLNDLMMERFGKNDYITLFSPHEMGGELYYSYFKDQDRFRELYEAAEKDPNIRKKRIKARELFELLMTERSGTARIYVQFIDNTNNYTPFIREKAPIRQSNLCCEIAIPTNDVNSPDAEIGLCTLSAFVLDNFDWQDQDKINELAEVQVRALDNLLDYQGYPVPEAEKAKKRRNLGVGVTNYAAWLASNFASYEDANDLTHELFERLQYGLIKSSIKLAKEKGPCEYYSDTRWSRGELPIDWYNKKIDQIAAPKYVCDWSSLREDLKLFGIRNSTLSALMPCESSSQVSNSTNGIEPPRGPVSVKESKEGSFNQVVPNIEHNIDLYDYTWKLAKKGNKPYLTQVAIMLKWVCQSASANTYYDPQIFPKGKVPMSIMIDDLLYFWYFGGKNFYYHNTRDGSGTDDYEIETPKAEDCSSCKL</sequence>
<dbReference type="Pfam" id="PF00317">
    <property type="entry name" value="Ribonuc_red_lgN"/>
    <property type="match status" value="1"/>
</dbReference>
<evidence type="ECO:0000256" key="11">
    <source>
        <dbReference type="RuleBase" id="RU003410"/>
    </source>
</evidence>